<reference evidence="1" key="1">
    <citation type="journal article" date="2021" name="Proc. Natl. Acad. Sci. U.S.A.">
        <title>A Catalog of Tens of Thousands of Viruses from Human Metagenomes Reveals Hidden Associations with Chronic Diseases.</title>
        <authorList>
            <person name="Tisza M.J."/>
            <person name="Buck C.B."/>
        </authorList>
    </citation>
    <scope>NUCLEOTIDE SEQUENCE</scope>
    <source>
        <strain evidence="1">CtLOE2</strain>
    </source>
</reference>
<accession>A0A8S5PE76</accession>
<evidence type="ECO:0000313" key="1">
    <source>
        <dbReference type="EMBL" id="DAE05487.1"/>
    </source>
</evidence>
<dbReference type="EMBL" id="BK015411">
    <property type="protein sequence ID" value="DAE05487.1"/>
    <property type="molecule type" value="Genomic_DNA"/>
</dbReference>
<name>A0A8S5PE76_9CAUD</name>
<organism evidence="1">
    <name type="scientific">Siphoviridae sp. ctLOE2</name>
    <dbReference type="NCBI Taxonomy" id="2825454"/>
    <lineage>
        <taxon>Viruses</taxon>
        <taxon>Duplodnaviria</taxon>
        <taxon>Heunggongvirae</taxon>
        <taxon>Uroviricota</taxon>
        <taxon>Caudoviricetes</taxon>
    </lineage>
</organism>
<sequence>MIPFDKIRIPVFNKRKKKLDTTIVDSYNNYIRKIEVVYNQNDDTFRTKIDMVLSGNQVYCQGVIIPEKSYDKCIYIDVPKDAIQRHLSSVKMLSIGARDFPNTFALIKTYVHTIGDMLDYGVDYSELPHFIISAPNDHTIFTDGKAMAYQELLSQEGLKFGGRGRLPQWALWIY</sequence>
<proteinExistence type="predicted"/>
<protein>
    <submittedName>
        <fullName evidence="1">Uncharacterized protein</fullName>
    </submittedName>
</protein>